<dbReference type="Pfam" id="PF00271">
    <property type="entry name" value="Helicase_C"/>
    <property type="match status" value="1"/>
</dbReference>
<dbReference type="InterPro" id="IPR013689">
    <property type="entry name" value="RNA_helicase_ATP-dep_HrpB_C"/>
</dbReference>
<evidence type="ECO:0000259" key="7">
    <source>
        <dbReference type="PROSITE" id="PS51194"/>
    </source>
</evidence>
<dbReference type="EMBL" id="CP107052">
    <property type="protein sequence ID" value="UYH51114.1"/>
    <property type="molecule type" value="Genomic_DNA"/>
</dbReference>
<dbReference type="SMART" id="SM00490">
    <property type="entry name" value="HELICc"/>
    <property type="match status" value="1"/>
</dbReference>
<dbReference type="Pfam" id="PF08482">
    <property type="entry name" value="HrpB_C"/>
    <property type="match status" value="1"/>
</dbReference>
<keyword evidence="9" id="KW-1185">Reference proteome</keyword>
<dbReference type="SMART" id="SM00487">
    <property type="entry name" value="DEXDc"/>
    <property type="match status" value="1"/>
</dbReference>
<dbReference type="InterPro" id="IPR007502">
    <property type="entry name" value="Helicase-assoc_dom"/>
</dbReference>
<accession>A0ABY6GIG4</accession>
<dbReference type="InterPro" id="IPR011545">
    <property type="entry name" value="DEAD/DEAH_box_helicase_dom"/>
</dbReference>
<dbReference type="Proteomes" id="UP001163831">
    <property type="component" value="Chromosome"/>
</dbReference>
<dbReference type="CDD" id="cd17990">
    <property type="entry name" value="DEXHc_HrpB"/>
    <property type="match status" value="1"/>
</dbReference>
<dbReference type="PIRSF" id="PIRSF005496">
    <property type="entry name" value="ATP_hel_hrpB"/>
    <property type="match status" value="1"/>
</dbReference>
<dbReference type="GO" id="GO:0004386">
    <property type="term" value="F:helicase activity"/>
    <property type="evidence" value="ECO:0007669"/>
    <property type="project" value="UniProtKB-KW"/>
</dbReference>
<dbReference type="PROSITE" id="PS51192">
    <property type="entry name" value="HELICASE_ATP_BIND_1"/>
    <property type="match status" value="1"/>
</dbReference>
<evidence type="ECO:0000256" key="1">
    <source>
        <dbReference type="ARBA" id="ARBA00022741"/>
    </source>
</evidence>
<dbReference type="RefSeq" id="WP_319806708.1">
    <property type="nucleotide sequence ID" value="NZ_CP107052.1"/>
</dbReference>
<dbReference type="Gene3D" id="3.40.50.300">
    <property type="entry name" value="P-loop containing nucleotide triphosphate hydrolases"/>
    <property type="match status" value="2"/>
</dbReference>
<dbReference type="InterPro" id="IPR027417">
    <property type="entry name" value="P-loop_NTPase"/>
</dbReference>
<evidence type="ECO:0000313" key="8">
    <source>
        <dbReference type="EMBL" id="UYH51114.1"/>
    </source>
</evidence>
<keyword evidence="3 8" id="KW-0347">Helicase</keyword>
<proteinExistence type="predicted"/>
<dbReference type="InterPro" id="IPR002464">
    <property type="entry name" value="DNA/RNA_helicase_DEAH_CS"/>
</dbReference>
<evidence type="ECO:0000256" key="5">
    <source>
        <dbReference type="SAM" id="MobiDB-lite"/>
    </source>
</evidence>
<dbReference type="SMART" id="SM00847">
    <property type="entry name" value="HA2"/>
    <property type="match status" value="1"/>
</dbReference>
<protein>
    <submittedName>
        <fullName evidence="8">ATP-dependent helicase HrpB</fullName>
    </submittedName>
</protein>
<evidence type="ECO:0000259" key="6">
    <source>
        <dbReference type="PROSITE" id="PS51192"/>
    </source>
</evidence>
<dbReference type="InterPro" id="IPR049614">
    <property type="entry name" value="HrpB_DEXH"/>
</dbReference>
<dbReference type="PROSITE" id="PS51194">
    <property type="entry name" value="HELICASE_CTER"/>
    <property type="match status" value="1"/>
</dbReference>
<dbReference type="CDD" id="cd18791">
    <property type="entry name" value="SF2_C_RHA"/>
    <property type="match status" value="1"/>
</dbReference>
<dbReference type="NCBIfam" id="TIGR01970">
    <property type="entry name" value="DEAH_box_HrpB"/>
    <property type="match status" value="1"/>
</dbReference>
<sequence length="840" mass="92197">MYIFPDFANLTATASLPIRAVLPEIDAVLARQQNLVISAPPGSGKTSLVPLSLLYASWREGKIWLIAPRRVAVRGAAQRMAALCGEAVGGKIGFTTRLERVISPQTEIEVMTEGLFLRRVLTDPFLEGVSTVIFDEVHERSLELDTGLALALSAQRNLRETLRIVAMSATLEGDAFSQLMQAAPITCEGREFPLTLQHVARDIQTPRDLPKAASLQVRRALSETPHGNILVFLPGMREIRETQAFLENVDARVMALHGDLPIEMQDLIFSPTEKRQVVLATSIAETSLTLPDTRVVIDGGFRRAPRFDVATGLTRLETVRISRAAAQQRAGRAGREGPGTAVRLWTEAMHRGLTAFDPPEILTADLSPLVMHFALWRDATGLDDAGAFLLQALPQGGVEAATRLLEALSAMDASGLTDFGRSMARYGAHPRFAAMLASAETPRARATASDLCALLEEKDPLRRPPDGGSGRKQVASSDIAWRLDALHGGPTQLGDRHILRRVRNLASRYRAAARVSAKTEIDLDDVGALLAAAFPDRLAMAMDGDGRYRLAGGGSAQLSATDPLARHKFLVVPRLQHARAARIALAAPIDIENLPPAIASTIKVTRETALDPVTGRVISREKRRLGRLLLSEKDVDVSEADLTALLLDDVRNNLRSTLLWTDACDQFQARVMLGRHLRSDLPQLDDAHLTETLEDWLSPWITDSRSRTHLAALDLNSILKSRLDWEQQNWLDANLPQRLRLPRGMVKIDYTASHPTISARASLFYGCAETPRIAAGAIKLQFALLSPAGRVQAITADLASFWKTGWADMRRDMRGRYPKHEWPEDPSDAALRTVTPRNNK</sequence>
<dbReference type="InterPro" id="IPR010225">
    <property type="entry name" value="HrpB"/>
</dbReference>
<evidence type="ECO:0000256" key="2">
    <source>
        <dbReference type="ARBA" id="ARBA00022801"/>
    </source>
</evidence>
<dbReference type="InterPro" id="IPR001650">
    <property type="entry name" value="Helicase_C-like"/>
</dbReference>
<dbReference type="Gene3D" id="1.20.120.1080">
    <property type="match status" value="1"/>
</dbReference>
<reference evidence="8" key="1">
    <citation type="submission" date="2022-10" db="EMBL/GenBank/DDBJ databases">
        <title>Candidatus Kirkpatrella diaphorinas gen. nov., sp. nov., an uncultured endosymbiont identified in a population of Diaphorina citri from Hawaii.</title>
        <authorList>
            <person name="Henry E.M."/>
            <person name="Carlson C.R."/>
            <person name="Kuo Y.-W."/>
        </authorList>
    </citation>
    <scope>NUCLEOTIDE SEQUENCE</scope>
    <source>
        <strain evidence="8">CADCRV1</strain>
    </source>
</reference>
<name>A0ABY6GIG4_9PROT</name>
<evidence type="ECO:0000256" key="4">
    <source>
        <dbReference type="ARBA" id="ARBA00022840"/>
    </source>
</evidence>
<feature type="domain" description="Helicase ATP-binding" evidence="6">
    <location>
        <begin position="26"/>
        <end position="189"/>
    </location>
</feature>
<dbReference type="PANTHER" id="PTHR43519">
    <property type="entry name" value="ATP-DEPENDENT RNA HELICASE HRPB"/>
    <property type="match status" value="1"/>
</dbReference>
<dbReference type="SUPFAM" id="SSF52540">
    <property type="entry name" value="P-loop containing nucleoside triphosphate hydrolases"/>
    <property type="match status" value="1"/>
</dbReference>
<evidence type="ECO:0000256" key="3">
    <source>
        <dbReference type="ARBA" id="ARBA00022806"/>
    </source>
</evidence>
<feature type="region of interest" description="Disordered" evidence="5">
    <location>
        <begin position="817"/>
        <end position="840"/>
    </location>
</feature>
<keyword evidence="2" id="KW-0378">Hydrolase</keyword>
<dbReference type="PANTHER" id="PTHR43519:SF1">
    <property type="entry name" value="ATP-DEPENDENT RNA HELICASE HRPB"/>
    <property type="match status" value="1"/>
</dbReference>
<keyword evidence="4" id="KW-0067">ATP-binding</keyword>
<dbReference type="Pfam" id="PF00270">
    <property type="entry name" value="DEAD"/>
    <property type="match status" value="1"/>
</dbReference>
<evidence type="ECO:0000313" key="9">
    <source>
        <dbReference type="Proteomes" id="UP001163831"/>
    </source>
</evidence>
<dbReference type="InterPro" id="IPR014001">
    <property type="entry name" value="Helicase_ATP-bd"/>
</dbReference>
<organism evidence="8 9">
    <name type="scientific">Candidatus Kirkpatrickella diaphorinae</name>
    <dbReference type="NCBI Taxonomy" id="2984322"/>
    <lineage>
        <taxon>Bacteria</taxon>
        <taxon>Pseudomonadati</taxon>
        <taxon>Pseudomonadota</taxon>
        <taxon>Alphaproteobacteria</taxon>
        <taxon>Acetobacterales</taxon>
        <taxon>Acetobacteraceae</taxon>
        <taxon>Candidatus Kirkpatrickella</taxon>
    </lineage>
</organism>
<gene>
    <name evidence="8" type="primary">hrpB</name>
    <name evidence="8" type="ORF">N5W20_08485</name>
</gene>
<feature type="domain" description="Helicase C-terminal" evidence="7">
    <location>
        <begin position="216"/>
        <end position="377"/>
    </location>
</feature>
<keyword evidence="1" id="KW-0547">Nucleotide-binding</keyword>
<dbReference type="PROSITE" id="PS00690">
    <property type="entry name" value="DEAH_ATP_HELICASE"/>
    <property type="match status" value="1"/>
</dbReference>